<dbReference type="PANTHER" id="PTHR47739">
    <property type="entry name" value="TRNA1(VAL) (ADENINE(37)-N6)-METHYLTRANSFERASE"/>
    <property type="match status" value="1"/>
</dbReference>
<dbReference type="Proteomes" id="UP001596022">
    <property type="component" value="Unassembled WGS sequence"/>
</dbReference>
<dbReference type="Gene3D" id="3.40.50.150">
    <property type="entry name" value="Vaccinia Virus protein VP39"/>
    <property type="match status" value="1"/>
</dbReference>
<proteinExistence type="predicted"/>
<keyword evidence="2" id="KW-0489">Methyltransferase</keyword>
<dbReference type="GO" id="GO:0032259">
    <property type="term" value="P:methylation"/>
    <property type="evidence" value="ECO:0007669"/>
    <property type="project" value="UniProtKB-KW"/>
</dbReference>
<evidence type="ECO:0000259" key="1">
    <source>
        <dbReference type="Pfam" id="PF13649"/>
    </source>
</evidence>
<protein>
    <submittedName>
        <fullName evidence="2">tRNA1(Val) (Adenine(37)-N6)-methyltransferase</fullName>
        <ecNumber evidence="2">2.1.1.223</ecNumber>
    </submittedName>
</protein>
<dbReference type="CDD" id="cd02440">
    <property type="entry name" value="AdoMet_MTases"/>
    <property type="match status" value="1"/>
</dbReference>
<dbReference type="InterPro" id="IPR041698">
    <property type="entry name" value="Methyltransf_25"/>
</dbReference>
<sequence>MIQLDHNERIDYLFDTDLKIIQSREVFSFSLDAVLLAKFVSVPIRSGNLIDLCTGNGAIPLLLSERTQATMVGVDIQSRLCDMASRSIRLNDLQTRISILCADIKALPAKFGNGVFDMVTCNPPYFTARQAHVKNPNPHLAVARHELCMTLADAIEVSGKLVRQKGKVAFVHRPERLMELFELMKRHRLAPKRLQFVHPRKGDAANMMLIEAIKDGNPGVKVLPSIHVYDDSGVYAKELLTFAHE</sequence>
<dbReference type="RefSeq" id="WP_376847460.1">
    <property type="nucleotide sequence ID" value="NZ_JBHSFW010000020.1"/>
</dbReference>
<feature type="domain" description="Methyltransferase" evidence="1">
    <location>
        <begin position="50"/>
        <end position="122"/>
    </location>
</feature>
<dbReference type="InterPro" id="IPR050210">
    <property type="entry name" value="tRNA_Adenine-N(6)_MTase"/>
</dbReference>
<dbReference type="GO" id="GO:0008168">
    <property type="term" value="F:methyltransferase activity"/>
    <property type="evidence" value="ECO:0007669"/>
    <property type="project" value="UniProtKB-KW"/>
</dbReference>
<reference evidence="3" key="1">
    <citation type="journal article" date="2019" name="Int. J. Syst. Evol. Microbiol.">
        <title>The Global Catalogue of Microorganisms (GCM) 10K type strain sequencing project: providing services to taxonomists for standard genome sequencing and annotation.</title>
        <authorList>
            <consortium name="The Broad Institute Genomics Platform"/>
            <consortium name="The Broad Institute Genome Sequencing Center for Infectious Disease"/>
            <person name="Wu L."/>
            <person name="Ma J."/>
        </authorList>
    </citation>
    <scope>NUCLEOTIDE SEQUENCE [LARGE SCALE GENOMIC DNA]</scope>
    <source>
        <strain evidence="3">CGMCC 1.16306</strain>
    </source>
</reference>
<dbReference type="PANTHER" id="PTHR47739:SF1">
    <property type="entry name" value="TRNA1(VAL) (ADENINE(37)-N6)-METHYLTRANSFERASE"/>
    <property type="match status" value="1"/>
</dbReference>
<name>A0ABV9GQT5_9BACL</name>
<gene>
    <name evidence="2" type="ORF">ACFO4N_16720</name>
</gene>
<keyword evidence="3" id="KW-1185">Reference proteome</keyword>
<keyword evidence="2" id="KW-0808">Transferase</keyword>
<comment type="caution">
    <text evidence="2">The sequence shown here is derived from an EMBL/GenBank/DDBJ whole genome shotgun (WGS) entry which is preliminary data.</text>
</comment>
<dbReference type="EC" id="2.1.1.223" evidence="2"/>
<dbReference type="SUPFAM" id="SSF53335">
    <property type="entry name" value="S-adenosyl-L-methionine-dependent methyltransferases"/>
    <property type="match status" value="1"/>
</dbReference>
<evidence type="ECO:0000313" key="3">
    <source>
        <dbReference type="Proteomes" id="UP001596022"/>
    </source>
</evidence>
<evidence type="ECO:0000313" key="2">
    <source>
        <dbReference type="EMBL" id="MFC4620347.1"/>
    </source>
</evidence>
<dbReference type="Pfam" id="PF13649">
    <property type="entry name" value="Methyltransf_25"/>
    <property type="match status" value="1"/>
</dbReference>
<organism evidence="2 3">
    <name type="scientific">Camelliibacillus cellulosilyticus</name>
    <dbReference type="NCBI Taxonomy" id="2174486"/>
    <lineage>
        <taxon>Bacteria</taxon>
        <taxon>Bacillati</taxon>
        <taxon>Bacillota</taxon>
        <taxon>Bacilli</taxon>
        <taxon>Bacillales</taxon>
        <taxon>Sporolactobacillaceae</taxon>
        <taxon>Camelliibacillus</taxon>
    </lineage>
</organism>
<accession>A0ABV9GQT5</accession>
<dbReference type="EMBL" id="JBHSFW010000020">
    <property type="protein sequence ID" value="MFC4620347.1"/>
    <property type="molecule type" value="Genomic_DNA"/>
</dbReference>
<dbReference type="InterPro" id="IPR029063">
    <property type="entry name" value="SAM-dependent_MTases_sf"/>
</dbReference>